<dbReference type="PANTHER" id="PTHR47675">
    <property type="entry name" value="MOLYBDOPTERIN BINDING DOMAIN PROTEIN (AFU_ORTHOLOGUE AFUA_5G11210)"/>
    <property type="match status" value="1"/>
</dbReference>
<dbReference type="InterPro" id="IPR056596">
    <property type="entry name" value="FLAD1_M"/>
</dbReference>
<dbReference type="GeneID" id="30036739"/>
<organism evidence="2 3">
    <name type="scientific">Sugiyamaella lignohabitans</name>
    <dbReference type="NCBI Taxonomy" id="796027"/>
    <lineage>
        <taxon>Eukaryota</taxon>
        <taxon>Fungi</taxon>
        <taxon>Dikarya</taxon>
        <taxon>Ascomycota</taxon>
        <taxon>Saccharomycotina</taxon>
        <taxon>Dipodascomycetes</taxon>
        <taxon>Dipodascales</taxon>
        <taxon>Trichomonascaceae</taxon>
        <taxon>Sugiyamaella</taxon>
    </lineage>
</organism>
<dbReference type="Gene3D" id="3.40.980.10">
    <property type="entry name" value="MoaB/Mog-like domain"/>
    <property type="match status" value="1"/>
</dbReference>
<dbReference type="PANTHER" id="PTHR47675:SF1">
    <property type="entry name" value="MOLYBDOPTERIN BINDING DOMAIN PROTEIN (AFU_ORTHOLOGUE AFUA_5G11210)"/>
    <property type="match status" value="1"/>
</dbReference>
<feature type="domain" description="MoaB/Mog" evidence="1">
    <location>
        <begin position="10"/>
        <end position="183"/>
    </location>
</feature>
<accession>A0A161HJU9</accession>
<sequence>MSRRSISTAACLIIGDEILNGKIQDTNSNYFAKKCFEVGIDLKHITVVPDEEEDIVQAVKRLAPKYDFIVTSGGIGSTHDDITYDAIGKAFDLPVVLHATTAQRMKNLSSSKSQLETAPQEVKDAQLRMATLPAGSNVEYLYLIETSWVPVVSIDSKIFILPGVPSIFQDLLDALLVEIKGRVSQDQAQVRYFVSTKLIESQIAPYLRNLQNSVDSNIKIGSYPHFKQKLVTVSIIGPKSRDHKLREIVKDVSKNTSGTEISAEEEALSLDV</sequence>
<evidence type="ECO:0000259" key="1">
    <source>
        <dbReference type="SMART" id="SM00852"/>
    </source>
</evidence>
<keyword evidence="3" id="KW-1185">Reference proteome</keyword>
<reference evidence="2 3" key="1">
    <citation type="submission" date="2016-02" db="EMBL/GenBank/DDBJ databases">
        <title>Complete genome sequence and transcriptome regulation of the pentose utilising yeast Sugiyamaella lignohabitans.</title>
        <authorList>
            <person name="Bellasio M."/>
            <person name="Peymann A."/>
            <person name="Valli M."/>
            <person name="Sipitzky M."/>
            <person name="Graf A."/>
            <person name="Sauer M."/>
            <person name="Marx H."/>
            <person name="Mattanovich D."/>
        </authorList>
    </citation>
    <scope>NUCLEOTIDE SEQUENCE [LARGE SCALE GENOMIC DNA]</scope>
    <source>
        <strain evidence="2 3">CBS 10342</strain>
    </source>
</reference>
<evidence type="ECO:0000313" key="3">
    <source>
        <dbReference type="Proteomes" id="UP000189580"/>
    </source>
</evidence>
<dbReference type="InterPro" id="IPR036425">
    <property type="entry name" value="MoaB/Mog-like_dom_sf"/>
</dbReference>
<protein>
    <recommendedName>
        <fullName evidence="1">MoaB/Mog domain-containing protein</fullName>
    </recommendedName>
</protein>
<dbReference type="Proteomes" id="UP000189580">
    <property type="component" value="Chromosome c"/>
</dbReference>
<dbReference type="OrthoDB" id="448496at2759"/>
<gene>
    <name evidence="2" type="ORF">AWJ20_4590</name>
</gene>
<dbReference type="Pfam" id="PF00994">
    <property type="entry name" value="MoCF_biosynth"/>
    <property type="match status" value="1"/>
</dbReference>
<dbReference type="CDD" id="cd00885">
    <property type="entry name" value="cinA"/>
    <property type="match status" value="1"/>
</dbReference>
<dbReference type="EMBL" id="CP014500">
    <property type="protein sequence ID" value="ANB11768.1"/>
    <property type="molecule type" value="Genomic_DNA"/>
</dbReference>
<evidence type="ECO:0000313" key="2">
    <source>
        <dbReference type="EMBL" id="ANB11768.1"/>
    </source>
</evidence>
<name>A0A161HJU9_9ASCO</name>
<dbReference type="KEGG" id="slb:AWJ20_4590"/>
<dbReference type="AlphaFoldDB" id="A0A161HJU9"/>
<dbReference type="InterPro" id="IPR001453">
    <property type="entry name" value="MoaB/Mog_dom"/>
</dbReference>
<dbReference type="GO" id="GO:0047884">
    <property type="term" value="F:FAD diphosphatase activity"/>
    <property type="evidence" value="ECO:0007669"/>
    <property type="project" value="EnsemblFungi"/>
</dbReference>
<proteinExistence type="predicted"/>
<dbReference type="SUPFAM" id="SSF53218">
    <property type="entry name" value="Molybdenum cofactor biosynthesis proteins"/>
    <property type="match status" value="1"/>
</dbReference>
<dbReference type="Pfam" id="PF24102">
    <property type="entry name" value="FLAD1_M"/>
    <property type="match status" value="1"/>
</dbReference>
<dbReference type="SMART" id="SM00852">
    <property type="entry name" value="MoCF_biosynth"/>
    <property type="match status" value="1"/>
</dbReference>
<dbReference type="RefSeq" id="XP_018734245.1">
    <property type="nucleotide sequence ID" value="XM_018881671.1"/>
</dbReference>
<dbReference type="GO" id="GO:0042726">
    <property type="term" value="P:flavin-containing compound metabolic process"/>
    <property type="evidence" value="ECO:0007669"/>
    <property type="project" value="EnsemblFungi"/>
</dbReference>